<feature type="region of interest" description="Disordered" evidence="7">
    <location>
        <begin position="257"/>
        <end position="294"/>
    </location>
</feature>
<dbReference type="Gene3D" id="2.20.70.10">
    <property type="match status" value="2"/>
</dbReference>
<dbReference type="AlphaFoldDB" id="A0A6P3W8V6"/>
<feature type="compositionally biased region" description="Low complexity" evidence="7">
    <location>
        <begin position="517"/>
        <end position="527"/>
    </location>
</feature>
<dbReference type="GO" id="GO:0060090">
    <property type="term" value="F:molecular adaptor activity"/>
    <property type="evidence" value="ECO:0007669"/>
    <property type="project" value="TreeGrafter"/>
</dbReference>
<dbReference type="InterPro" id="IPR051105">
    <property type="entry name" value="WWC/KIBRA_Hippo_Reg"/>
</dbReference>
<feature type="compositionally biased region" description="Low complexity" evidence="7">
    <location>
        <begin position="557"/>
        <end position="575"/>
    </location>
</feature>
<dbReference type="OrthoDB" id="2020426at2759"/>
<feature type="coiled-coil region" evidence="6">
    <location>
        <begin position="847"/>
        <end position="874"/>
    </location>
</feature>
<dbReference type="InterPro" id="IPR035892">
    <property type="entry name" value="C2_domain_sf"/>
</dbReference>
<gene>
    <name evidence="10" type="primary">LOC105908541</name>
</gene>
<dbReference type="SMART" id="SM00456">
    <property type="entry name" value="WW"/>
    <property type="match status" value="2"/>
</dbReference>
<evidence type="ECO:0000256" key="5">
    <source>
        <dbReference type="ARBA" id="ARBA00023163"/>
    </source>
</evidence>
<organism evidence="9 10">
    <name type="scientific">Clupea harengus</name>
    <name type="common">Atlantic herring</name>
    <dbReference type="NCBI Taxonomy" id="7950"/>
    <lineage>
        <taxon>Eukaryota</taxon>
        <taxon>Metazoa</taxon>
        <taxon>Chordata</taxon>
        <taxon>Craniata</taxon>
        <taxon>Vertebrata</taxon>
        <taxon>Euteleostomi</taxon>
        <taxon>Actinopterygii</taxon>
        <taxon>Neopterygii</taxon>
        <taxon>Teleostei</taxon>
        <taxon>Clupei</taxon>
        <taxon>Clupeiformes</taxon>
        <taxon>Clupeoidei</taxon>
        <taxon>Clupeidae</taxon>
        <taxon>Clupea</taxon>
    </lineage>
</organism>
<feature type="coiled-coil region" evidence="6">
    <location>
        <begin position="361"/>
        <end position="388"/>
    </location>
</feature>
<feature type="region of interest" description="Disordered" evidence="7">
    <location>
        <begin position="1109"/>
        <end position="1129"/>
    </location>
</feature>
<dbReference type="GO" id="GO:0006355">
    <property type="term" value="P:regulation of DNA-templated transcription"/>
    <property type="evidence" value="ECO:0007669"/>
    <property type="project" value="TreeGrafter"/>
</dbReference>
<feature type="compositionally biased region" description="Acidic residues" evidence="7">
    <location>
        <begin position="895"/>
        <end position="907"/>
    </location>
</feature>
<feature type="region of interest" description="Disordered" evidence="7">
    <location>
        <begin position="933"/>
        <end position="963"/>
    </location>
</feature>
<dbReference type="Pfam" id="PF00397">
    <property type="entry name" value="WW"/>
    <property type="match status" value="1"/>
</dbReference>
<evidence type="ECO:0000256" key="1">
    <source>
        <dbReference type="ARBA" id="ARBA00004496"/>
    </source>
</evidence>
<evidence type="ECO:0000313" key="10">
    <source>
        <dbReference type="RefSeq" id="XP_012692525.1"/>
    </source>
</evidence>
<evidence type="ECO:0000256" key="6">
    <source>
        <dbReference type="SAM" id="Coils"/>
    </source>
</evidence>
<protein>
    <submittedName>
        <fullName evidence="10">Protein WWC2</fullName>
    </submittedName>
</protein>
<dbReference type="RefSeq" id="XP_012692525.1">
    <property type="nucleotide sequence ID" value="XM_012837071.3"/>
</dbReference>
<feature type="compositionally biased region" description="Basic and acidic residues" evidence="7">
    <location>
        <begin position="949"/>
        <end position="959"/>
    </location>
</feature>
<dbReference type="GO" id="GO:0016477">
    <property type="term" value="P:cell migration"/>
    <property type="evidence" value="ECO:0007669"/>
    <property type="project" value="TreeGrafter"/>
</dbReference>
<feature type="region of interest" description="Disordered" evidence="7">
    <location>
        <begin position="884"/>
        <end position="911"/>
    </location>
</feature>
<keyword evidence="4 6" id="KW-0175">Coiled coil</keyword>
<feature type="region of interest" description="Disordered" evidence="7">
    <location>
        <begin position="443"/>
        <end position="462"/>
    </location>
</feature>
<dbReference type="FunFam" id="2.20.70.10:FF:000041">
    <property type="entry name" value="WW and C2 domain containing 1"/>
    <property type="match status" value="1"/>
</dbReference>
<dbReference type="PANTHER" id="PTHR14791:SF26">
    <property type="entry name" value="PROTEIN WWC2"/>
    <property type="match status" value="1"/>
</dbReference>
<feature type="coiled-coil region" evidence="6">
    <location>
        <begin position="302"/>
        <end position="329"/>
    </location>
</feature>
<name>A0A6P3W8V6_CLUHA</name>
<dbReference type="SUPFAM" id="SSF51045">
    <property type="entry name" value="WW domain"/>
    <property type="match status" value="2"/>
</dbReference>
<dbReference type="InterPro" id="IPR001202">
    <property type="entry name" value="WW_dom"/>
</dbReference>
<dbReference type="KEGG" id="char:105908541"/>
<dbReference type="GO" id="GO:0005737">
    <property type="term" value="C:cytoplasm"/>
    <property type="evidence" value="ECO:0007669"/>
    <property type="project" value="UniProtKB-SubCell"/>
</dbReference>
<evidence type="ECO:0000256" key="2">
    <source>
        <dbReference type="ARBA" id="ARBA00022490"/>
    </source>
</evidence>
<keyword evidence="5" id="KW-0804">Transcription</keyword>
<evidence type="ECO:0000256" key="7">
    <source>
        <dbReference type="SAM" id="MobiDB-lite"/>
    </source>
</evidence>
<evidence type="ECO:0000256" key="3">
    <source>
        <dbReference type="ARBA" id="ARBA00023015"/>
    </source>
</evidence>
<accession>A0A6P3W8V6</accession>
<proteinExistence type="predicted"/>
<keyword evidence="9" id="KW-1185">Reference proteome</keyword>
<evidence type="ECO:0000313" key="9">
    <source>
        <dbReference type="Proteomes" id="UP000515152"/>
    </source>
</evidence>
<feature type="region of interest" description="Disordered" evidence="7">
    <location>
        <begin position="512"/>
        <end position="577"/>
    </location>
</feature>
<dbReference type="GeneID" id="105908541"/>
<dbReference type="GO" id="GO:0046621">
    <property type="term" value="P:negative regulation of organ growth"/>
    <property type="evidence" value="ECO:0007669"/>
    <property type="project" value="TreeGrafter"/>
</dbReference>
<evidence type="ECO:0000256" key="4">
    <source>
        <dbReference type="ARBA" id="ARBA00023054"/>
    </source>
</evidence>
<feature type="domain" description="WW" evidence="8">
    <location>
        <begin position="56"/>
        <end position="89"/>
    </location>
</feature>
<feature type="region of interest" description="Disordered" evidence="7">
    <location>
        <begin position="1145"/>
        <end position="1177"/>
    </location>
</feature>
<feature type="compositionally biased region" description="Polar residues" evidence="7">
    <location>
        <begin position="268"/>
        <end position="287"/>
    </location>
</feature>
<dbReference type="Pfam" id="PF25802">
    <property type="entry name" value="WWC1"/>
    <property type="match status" value="1"/>
</dbReference>
<dbReference type="PROSITE" id="PS01159">
    <property type="entry name" value="WW_DOMAIN_1"/>
    <property type="match status" value="1"/>
</dbReference>
<keyword evidence="3" id="KW-0805">Transcription regulation</keyword>
<dbReference type="InterPro" id="IPR057747">
    <property type="entry name" value="WWC1_hairpin"/>
</dbReference>
<dbReference type="CDD" id="cd00201">
    <property type="entry name" value="WW"/>
    <property type="match status" value="2"/>
</dbReference>
<dbReference type="InterPro" id="IPR036020">
    <property type="entry name" value="WW_dom_sf"/>
</dbReference>
<dbReference type="PANTHER" id="PTHR14791">
    <property type="entry name" value="BOMB/KIRA PROTEINS"/>
    <property type="match status" value="1"/>
</dbReference>
<sequence length="1211" mass="134045">MPRKGNGQLPLPDGWEQATDYDGKVFYIDHNTKQTSWVDPRDRQTKPLSFSDCVGDELPWGWEASYDPQVGTFYIDHIKRNTQLEDPRKAWRGEQERMLKEYLTVAQDSLSAQKELYQVKEQRLALALDEYVRLNDAYKEKSSSRTSLFSGSSSSTKYDPDILKAEISTTKVRVNKLKRELLQMRQELLYKEQGFETLQQIDQKMSGDQSGYRLKEAKAIVTELKSLRKAISSGEKEKQDLMQCLAKLKERFYAQNMGRSEPDLRNAARSQPSLSRQTLDAGSQTDVSGEAGLRSRSSVAEKVRLSLQYEEAKRSMSNLKIELAKLEGEAWPGSVDVERERLLLLSEKEELLKELQFVSPRRRSVAELHRLEQERSRLEEDLQAVRTTPSQALAQRLKIQERRRVLVQRLAESTRLATMLQSQLKSLSASTLSVSSGSSLGSLASSRGSLNTSSSRGSLNSLSSGDLFYSSQPDSAPLDLDYQFKLDLLLQDQLPSSSYGPPGPITTIHEHEVAKTPSSSSSCTGHPSSPPGIPFSTNPHSDGPGPAHCVPPKSAEPSKSVTSLSSRSSLSSLSPPGSPLVLECTALPPLAQDAPTQDYGEGELVGDFAGLGFYESTPVFDPESGDKEMGEGVRRVPLTTLQEGMTDVEFARHSADSLEDKPSCVSAAVSDESVAGDSGVYEASVKRSNEAEDPVYIEDEPILPETAQVQMGMKYDAATSSFIMVLMQLQNSTALLLPAASKVYLRVALLPSSSDASCLFRTRVHALAEPLVLSEVFHAEAPLALLRLKTLRIDACTVGHTHHEECLAGVQVSLGDVCLSGDMSSVWYSLLPCRRTSKERTPPPLDLDAVSALLQRTSTELEAVEQELAREESLGEEWLAMLDEPSSELVLGQEDRDEEEDEEEGDDKEVKGCAEMDECEESVGACLGEVKVEEEEVGSGAERTEEVEEGSRGGGEERLPVAAEGPALVDKETNTEAALRDGLSVRPKDRPCLGPRQQRGFVRNSLILRSQTFSPGERSQYICRLNRSDSDSSTLSKRSPFIRNASERRSLRVKRTLCQPAVHGAGSKQVARTSLDLELDLQASRTRQSRLNGELQTLRELRARLEAMRDGADASGAKASPQQPPPLPAAVLQDERFHSLLRQAERQAEQSKEEQRQEQKADKLMRRASKDVCRLREQSQKVPLQVQSFRERMAYFTRAKIHIPSLPADDV</sequence>
<dbReference type="GO" id="GO:0019900">
    <property type="term" value="F:kinase binding"/>
    <property type="evidence" value="ECO:0007669"/>
    <property type="project" value="TreeGrafter"/>
</dbReference>
<dbReference type="Gene3D" id="2.60.40.150">
    <property type="entry name" value="C2 domain"/>
    <property type="match status" value="1"/>
</dbReference>
<dbReference type="GO" id="GO:0035330">
    <property type="term" value="P:regulation of hippo signaling"/>
    <property type="evidence" value="ECO:0007669"/>
    <property type="project" value="TreeGrafter"/>
</dbReference>
<keyword evidence="2" id="KW-0963">Cytoplasm</keyword>
<dbReference type="PROSITE" id="PS50020">
    <property type="entry name" value="WW_DOMAIN_2"/>
    <property type="match status" value="2"/>
</dbReference>
<comment type="subcellular location">
    <subcellularLocation>
        <location evidence="1">Cytoplasm</location>
    </subcellularLocation>
</comment>
<feature type="domain" description="WW" evidence="8">
    <location>
        <begin position="9"/>
        <end position="42"/>
    </location>
</feature>
<evidence type="ECO:0000259" key="8">
    <source>
        <dbReference type="PROSITE" id="PS50020"/>
    </source>
</evidence>
<dbReference type="Proteomes" id="UP000515152">
    <property type="component" value="Chromosome 22"/>
</dbReference>
<reference evidence="10" key="1">
    <citation type="submission" date="2025-08" db="UniProtKB">
        <authorList>
            <consortium name="RefSeq"/>
        </authorList>
    </citation>
    <scope>IDENTIFICATION</scope>
</reference>